<evidence type="ECO:0000313" key="2">
    <source>
        <dbReference type="EMBL" id="TLD41329.1"/>
    </source>
</evidence>
<dbReference type="EMBL" id="SULG01000052">
    <property type="protein sequence ID" value="TLD41329.1"/>
    <property type="molecule type" value="Genomic_DNA"/>
</dbReference>
<evidence type="ECO:0000313" key="3">
    <source>
        <dbReference type="Proteomes" id="UP000319783"/>
    </source>
</evidence>
<feature type="transmembrane region" description="Helical" evidence="1">
    <location>
        <begin position="625"/>
        <end position="649"/>
    </location>
</feature>
<keyword evidence="1" id="KW-1133">Transmembrane helix</keyword>
<feature type="transmembrane region" description="Helical" evidence="1">
    <location>
        <begin position="597"/>
        <end position="618"/>
    </location>
</feature>
<proteinExistence type="predicted"/>
<evidence type="ECO:0000256" key="1">
    <source>
        <dbReference type="SAM" id="Phobius"/>
    </source>
</evidence>
<protein>
    <submittedName>
        <fullName evidence="2">Uncharacterized protein</fullName>
    </submittedName>
</protein>
<gene>
    <name evidence="2" type="ORF">JETT_2389</name>
</gene>
<dbReference type="AlphaFoldDB" id="A0A533QAI6"/>
<reference evidence="2 3" key="1">
    <citation type="submission" date="2019-04" db="EMBL/GenBank/DDBJ databases">
        <title>Genome of a novel bacterium Candidatus Jettenia ecosi reconstructed from metagenome of an anammox bioreactor.</title>
        <authorList>
            <person name="Mardanov A.V."/>
            <person name="Beletsky A.V."/>
            <person name="Ravin N.V."/>
            <person name="Botchkova E.A."/>
            <person name="Litti Y.V."/>
            <person name="Nozhevnikova A.N."/>
        </authorList>
    </citation>
    <scope>NUCLEOTIDE SEQUENCE [LARGE SCALE GENOMIC DNA]</scope>
    <source>
        <strain evidence="2">J2</strain>
    </source>
</reference>
<name>A0A533QAI6_9BACT</name>
<dbReference type="Proteomes" id="UP000319783">
    <property type="component" value="Unassembled WGS sequence"/>
</dbReference>
<accession>A0A533QAI6</accession>
<keyword evidence="1" id="KW-0472">Membrane</keyword>
<keyword evidence="1" id="KW-0812">Transmembrane</keyword>
<comment type="caution">
    <text evidence="2">The sequence shown here is derived from an EMBL/GenBank/DDBJ whole genome shotgun (WGS) entry which is preliminary data.</text>
</comment>
<sequence>MNKSIFIAGILCFLSQSLCYPLQNVISQPIDKPPTIESNTNNLVNPVSLNFKDVFNQFGDNAERLYQHYSIFTLEFLKEYKIEGLALLEKHGREMANLYPLINYRDIFRLYSNPDNNKSNLHIFSPETIATFYTTFGDEGVKYVANNPENFFLINEDKEKGIEFINLANEKGDIVFPLIRKHGLAFAKLYDKDVLDIVIKFQEDGLLAIKEYGDKAKVLFNLFIDDDLFYQVIKTYGHKQTIPIIYLFYDNKDFNSQIYNYLKTTSAYGWVSYWWYDIETSAANAQSDTAIRRENAQRAIHLIFELGNDFIDRFEILDIYNVKEEAVTTITNKLRNFFISDIERVSRKKIRQEDITFQDKLFAGLDILGFVPIGSGISKVAKLATKGARLARTTKGFRGLMHLTEDLVETYGDDAVSFVAKYGDDGIRVLKATDGKILKLSQQYGDDTVRYLTKYGPNAGNVIEKYGDEVLLLARQYGDDVVKYTILYGDDGLRVIQKYGKDVVLLSTIYGDDVIKLAVFYGDDIIPYVSKYGSSGVKVMGRYGNNVILLAKKHGDDVIKYAGMYGDDGIKLARKGKAGLLVMRFMPPKIFSKCIKFVQYGLFVTILFTLATHPIAFLSGLIKTLSWLFGANPVVVATVLGLVVTFLLIRFLKKFKIILKPFFVFLSLLRRLRMATKPLWTHRDTEAQK</sequence>
<organism evidence="2 3">
    <name type="scientific">Candidatus Jettenia ecosi</name>
    <dbReference type="NCBI Taxonomy" id="2494326"/>
    <lineage>
        <taxon>Bacteria</taxon>
        <taxon>Pseudomonadati</taxon>
        <taxon>Planctomycetota</taxon>
        <taxon>Candidatus Brocadiia</taxon>
        <taxon>Candidatus Brocadiales</taxon>
        <taxon>Candidatus Brocadiaceae</taxon>
        <taxon>Candidatus Jettenia</taxon>
    </lineage>
</organism>